<feature type="region of interest" description="Disordered" evidence="5">
    <location>
        <begin position="137"/>
        <end position="156"/>
    </location>
</feature>
<evidence type="ECO:0000256" key="3">
    <source>
        <dbReference type="ARBA" id="ARBA00022989"/>
    </source>
</evidence>
<dbReference type="InterPro" id="IPR051694">
    <property type="entry name" value="Immunoregulatory_rcpt-like"/>
</dbReference>
<dbReference type="AlphaFoldDB" id="A0A2T3AXZ8"/>
<evidence type="ECO:0000313" key="7">
    <source>
        <dbReference type="EMBL" id="PSS14920.1"/>
    </source>
</evidence>
<gene>
    <name evidence="7" type="ORF">M430DRAFT_59602</name>
</gene>
<name>A0A2T3AXZ8_AMORE</name>
<organism evidence="7 8">
    <name type="scientific">Amorphotheca resinae ATCC 22711</name>
    <dbReference type="NCBI Taxonomy" id="857342"/>
    <lineage>
        <taxon>Eukaryota</taxon>
        <taxon>Fungi</taxon>
        <taxon>Dikarya</taxon>
        <taxon>Ascomycota</taxon>
        <taxon>Pezizomycotina</taxon>
        <taxon>Leotiomycetes</taxon>
        <taxon>Helotiales</taxon>
        <taxon>Amorphothecaceae</taxon>
        <taxon>Amorphotheca</taxon>
    </lineage>
</organism>
<evidence type="ECO:0000256" key="4">
    <source>
        <dbReference type="ARBA" id="ARBA00023136"/>
    </source>
</evidence>
<dbReference type="Proteomes" id="UP000241818">
    <property type="component" value="Unassembled WGS sequence"/>
</dbReference>
<dbReference type="InParanoid" id="A0A2T3AXZ8"/>
<dbReference type="PANTHER" id="PTHR15549">
    <property type="entry name" value="PAIRED IMMUNOGLOBULIN-LIKE TYPE 2 RECEPTOR"/>
    <property type="match status" value="1"/>
</dbReference>
<feature type="region of interest" description="Disordered" evidence="5">
    <location>
        <begin position="69"/>
        <end position="88"/>
    </location>
</feature>
<evidence type="ECO:0000256" key="2">
    <source>
        <dbReference type="ARBA" id="ARBA00022692"/>
    </source>
</evidence>
<sequence>MAACVVPDYPVLMTTPTDSYFDSFEILTNASLLDRSSGLYYYDMIYGSDPGSMPRNQVVEEFCSTAASPASNTSNATQAPQNTGSAPNSNKLSGAAIAGIAVGCVAILDALAGIISWLLVRRKKDADETGLNGAASFSLMGMQDNPDTTSSSNHVSQDMYNKPELYGRPVRFSSPAVWAQELPT</sequence>
<proteinExistence type="predicted"/>
<feature type="transmembrane region" description="Helical" evidence="6">
    <location>
        <begin position="95"/>
        <end position="120"/>
    </location>
</feature>
<dbReference type="PANTHER" id="PTHR15549:SF30">
    <property type="entry name" value="MID2 DOMAIN-CONTAINING PROTEIN"/>
    <property type="match status" value="1"/>
</dbReference>
<keyword evidence="2 6" id="KW-0812">Transmembrane</keyword>
<dbReference type="GeneID" id="36576892"/>
<dbReference type="GO" id="GO:0071944">
    <property type="term" value="C:cell periphery"/>
    <property type="evidence" value="ECO:0007669"/>
    <property type="project" value="UniProtKB-ARBA"/>
</dbReference>
<dbReference type="GO" id="GO:0016020">
    <property type="term" value="C:membrane"/>
    <property type="evidence" value="ECO:0007669"/>
    <property type="project" value="UniProtKB-SubCell"/>
</dbReference>
<dbReference type="RefSeq" id="XP_024719519.1">
    <property type="nucleotide sequence ID" value="XM_024868811.1"/>
</dbReference>
<evidence type="ECO:0000256" key="6">
    <source>
        <dbReference type="SAM" id="Phobius"/>
    </source>
</evidence>
<reference evidence="7 8" key="1">
    <citation type="journal article" date="2018" name="New Phytol.">
        <title>Comparative genomics and transcriptomics depict ericoid mycorrhizal fungi as versatile saprotrophs and plant mutualists.</title>
        <authorList>
            <person name="Martino E."/>
            <person name="Morin E."/>
            <person name="Grelet G.A."/>
            <person name="Kuo A."/>
            <person name="Kohler A."/>
            <person name="Daghino S."/>
            <person name="Barry K.W."/>
            <person name="Cichocki N."/>
            <person name="Clum A."/>
            <person name="Dockter R.B."/>
            <person name="Hainaut M."/>
            <person name="Kuo R.C."/>
            <person name="LaButti K."/>
            <person name="Lindahl B.D."/>
            <person name="Lindquist E.A."/>
            <person name="Lipzen A."/>
            <person name="Khouja H.R."/>
            <person name="Magnuson J."/>
            <person name="Murat C."/>
            <person name="Ohm R.A."/>
            <person name="Singer S.W."/>
            <person name="Spatafora J.W."/>
            <person name="Wang M."/>
            <person name="Veneault-Fourrey C."/>
            <person name="Henrissat B."/>
            <person name="Grigoriev I.V."/>
            <person name="Martin F.M."/>
            <person name="Perotto S."/>
        </authorList>
    </citation>
    <scope>NUCLEOTIDE SEQUENCE [LARGE SCALE GENOMIC DNA]</scope>
    <source>
        <strain evidence="7 8">ATCC 22711</strain>
    </source>
</reference>
<dbReference type="OrthoDB" id="5361565at2759"/>
<evidence type="ECO:0000256" key="5">
    <source>
        <dbReference type="SAM" id="MobiDB-lite"/>
    </source>
</evidence>
<feature type="compositionally biased region" description="Polar residues" evidence="5">
    <location>
        <begin position="145"/>
        <end position="156"/>
    </location>
</feature>
<evidence type="ECO:0000256" key="1">
    <source>
        <dbReference type="ARBA" id="ARBA00004167"/>
    </source>
</evidence>
<dbReference type="EMBL" id="KZ679013">
    <property type="protein sequence ID" value="PSS14920.1"/>
    <property type="molecule type" value="Genomic_DNA"/>
</dbReference>
<keyword evidence="8" id="KW-1185">Reference proteome</keyword>
<protein>
    <submittedName>
        <fullName evidence="7">Uncharacterized protein</fullName>
    </submittedName>
</protein>
<feature type="compositionally biased region" description="Polar residues" evidence="5">
    <location>
        <begin position="78"/>
        <end position="88"/>
    </location>
</feature>
<accession>A0A2T3AXZ8</accession>
<comment type="subcellular location">
    <subcellularLocation>
        <location evidence="1">Membrane</location>
        <topology evidence="1">Single-pass membrane protein</topology>
    </subcellularLocation>
</comment>
<keyword evidence="3 6" id="KW-1133">Transmembrane helix</keyword>
<evidence type="ECO:0000313" key="8">
    <source>
        <dbReference type="Proteomes" id="UP000241818"/>
    </source>
</evidence>
<keyword evidence="4 6" id="KW-0472">Membrane</keyword>